<evidence type="ECO:0000313" key="6">
    <source>
        <dbReference type="Proteomes" id="UP000073492"/>
    </source>
</evidence>
<dbReference type="Pfam" id="PF13673">
    <property type="entry name" value="Acetyltransf_10"/>
    <property type="match status" value="1"/>
</dbReference>
<dbReference type="PANTHER" id="PTHR10908">
    <property type="entry name" value="SEROTONIN N-ACETYLTRANSFERASE"/>
    <property type="match status" value="1"/>
</dbReference>
<dbReference type="InterPro" id="IPR051635">
    <property type="entry name" value="SNAT-like"/>
</dbReference>
<dbReference type="OrthoDB" id="4898680at2759"/>
<dbReference type="GO" id="GO:0000981">
    <property type="term" value="F:DNA-binding transcription factor activity, RNA polymerase II-specific"/>
    <property type="evidence" value="ECO:0007669"/>
    <property type="project" value="InterPro"/>
</dbReference>
<dbReference type="InterPro" id="IPR036864">
    <property type="entry name" value="Zn2-C6_fun-type_DNA-bd_sf"/>
</dbReference>
<organism evidence="5 6">
    <name type="scientific">Pseudocercospora musae</name>
    <dbReference type="NCBI Taxonomy" id="113226"/>
    <lineage>
        <taxon>Eukaryota</taxon>
        <taxon>Fungi</taxon>
        <taxon>Dikarya</taxon>
        <taxon>Ascomycota</taxon>
        <taxon>Pezizomycotina</taxon>
        <taxon>Dothideomycetes</taxon>
        <taxon>Dothideomycetidae</taxon>
        <taxon>Mycosphaerellales</taxon>
        <taxon>Mycosphaerellaceae</taxon>
        <taxon>Pseudocercospora</taxon>
    </lineage>
</organism>
<dbReference type="PROSITE" id="PS51186">
    <property type="entry name" value="GNAT"/>
    <property type="match status" value="1"/>
</dbReference>
<comment type="caution">
    <text evidence="5">The sequence shown here is derived from an EMBL/GenBank/DDBJ whole genome shotgun (WGS) entry which is preliminary data.</text>
</comment>
<protein>
    <recommendedName>
        <fullName evidence="4">N-acetyltransferase domain-containing protein</fullName>
    </recommendedName>
</protein>
<keyword evidence="1" id="KW-0808">Transferase</keyword>
<dbReference type="InterPro" id="IPR016181">
    <property type="entry name" value="Acyl_CoA_acyltransferase"/>
</dbReference>
<keyword evidence="2" id="KW-0012">Acyltransferase</keyword>
<accession>A0A139ICL5</accession>
<dbReference type="CDD" id="cd12148">
    <property type="entry name" value="fungal_TF_MHR"/>
    <property type="match status" value="1"/>
</dbReference>
<dbReference type="SUPFAM" id="SSF55729">
    <property type="entry name" value="Acyl-CoA N-acyltransferases (Nat)"/>
    <property type="match status" value="1"/>
</dbReference>
<dbReference type="GO" id="GO:0004059">
    <property type="term" value="F:aralkylamine N-acetyltransferase activity"/>
    <property type="evidence" value="ECO:0007669"/>
    <property type="project" value="TreeGrafter"/>
</dbReference>
<dbReference type="EMBL" id="LFZO01000151">
    <property type="protein sequence ID" value="KXT12441.1"/>
    <property type="molecule type" value="Genomic_DNA"/>
</dbReference>
<name>A0A139ICL5_9PEZI</name>
<sequence>MHMWSRVACDSKLFLSSVTTLAPLPLIAVMLSRKQIVHVDSIRSGCRSPDTSKRALKDLKMKVRPLSAEDAASCYALELTTFAPSERATLEKYQYRLRESGDLSFGMFIAVEDEERWELVGQISATKTADHAVTNEAVDIPKYSSAVGSKVGHVATGRTVCLHTLAISPKCQRTGLGRQLMAAYLERLKHFPSVDRVALIARAHLVPYYESFGFENRGVSRCTRYGDGWQQGTTVEAARALGEPECSATNMPFLMLAHRRLRSVGGSALLSKVSCDHAKPVCGRCQDADRTESCHYRERPFKRRRTLPPDADAEDHHGEVAFEPETPMPMPMPLPMPMPMPTPTSAPTSRAYPNSGYLGSTSHTAIFEHLTASSGDNTPAAFNGDRDPAGDDFDCRVDASQIMQEATFIKKIPNTFQVSTCVRMVNAWTATGTNIALAGSLVGPCTKAIDDLLHTGDLSAGNVSKMLFTSSCRPWIVTGSTTFEQFCSQITGHETCWESLGLFFVAVTRAATDFDCFETMFSSREERRKLQRLALSYADHCLEVALSLDCMYDFLLLLQYENFIAHSMIDGDQSYNSWRRLGDVASSLFALGYHEQADLDPDCPPFLQNLRRAAFARAYSADKNVSIFLGRPPRISQKYCQIERVISELSAAAVSTVSTQQNVPTPLLGQSFDYILETWWTASCATLKEQVLDLTKNFDSQTKANKAQDISARALTLWHSLPTAHRLESPLYLCNSRSPVERDFLVSAKLNHLHILFLLEVTILPRASDPGIELVKISAKMLHVAAEAIVMKQHLANSGTGLVWKIAYYSLPAAGIICLSLLNRSIAMSEGETSISQVIQDLSVLVAHLESGVLIDHGEPNYALLSGATATVKGILGRVLSPFAKELNHTTHRPIAPTDVLGTEDLDPWLASTAEQNALENFELDFWLHLSEHPELVGNASAVT</sequence>
<dbReference type="InterPro" id="IPR000182">
    <property type="entry name" value="GNAT_dom"/>
</dbReference>
<dbReference type="CDD" id="cd04301">
    <property type="entry name" value="NAT_SF"/>
    <property type="match status" value="1"/>
</dbReference>
<evidence type="ECO:0000259" key="4">
    <source>
        <dbReference type="PROSITE" id="PS51186"/>
    </source>
</evidence>
<dbReference type="Gene3D" id="4.10.240.10">
    <property type="entry name" value="Zn(2)-C6 fungal-type DNA-binding domain"/>
    <property type="match status" value="1"/>
</dbReference>
<dbReference type="GO" id="GO:0008270">
    <property type="term" value="F:zinc ion binding"/>
    <property type="evidence" value="ECO:0007669"/>
    <property type="project" value="InterPro"/>
</dbReference>
<feature type="domain" description="N-acetyltransferase" evidence="4">
    <location>
        <begin position="61"/>
        <end position="242"/>
    </location>
</feature>
<dbReference type="Proteomes" id="UP000073492">
    <property type="component" value="Unassembled WGS sequence"/>
</dbReference>
<dbReference type="GO" id="GO:0005737">
    <property type="term" value="C:cytoplasm"/>
    <property type="evidence" value="ECO:0007669"/>
    <property type="project" value="TreeGrafter"/>
</dbReference>
<feature type="region of interest" description="Disordered" evidence="3">
    <location>
        <begin position="305"/>
        <end position="355"/>
    </location>
</feature>
<dbReference type="AlphaFoldDB" id="A0A139ICL5"/>
<dbReference type="PANTHER" id="PTHR10908:SF0">
    <property type="entry name" value="SEROTONIN N-ACETYLTRANSFERASE"/>
    <property type="match status" value="1"/>
</dbReference>
<feature type="compositionally biased region" description="Pro residues" evidence="3">
    <location>
        <begin position="326"/>
        <end position="344"/>
    </location>
</feature>
<evidence type="ECO:0000256" key="1">
    <source>
        <dbReference type="ARBA" id="ARBA00022679"/>
    </source>
</evidence>
<evidence type="ECO:0000256" key="2">
    <source>
        <dbReference type="ARBA" id="ARBA00023315"/>
    </source>
</evidence>
<reference evidence="5 6" key="1">
    <citation type="submission" date="2015-07" db="EMBL/GenBank/DDBJ databases">
        <title>Comparative genomics of the Sigatoka disease complex on banana suggests a link between parallel evolutionary changes in Pseudocercospora fijiensis and Pseudocercospora eumusae and increased virulence on the banana host.</title>
        <authorList>
            <person name="Chang T.-C."/>
            <person name="Salvucci A."/>
            <person name="Crous P.W."/>
            <person name="Stergiopoulos I."/>
        </authorList>
    </citation>
    <scope>NUCLEOTIDE SEQUENCE [LARGE SCALE GENOMIC DNA]</scope>
    <source>
        <strain evidence="5 6">CBS 116634</strain>
    </source>
</reference>
<keyword evidence="6" id="KW-1185">Reference proteome</keyword>
<dbReference type="STRING" id="113226.A0A139ICL5"/>
<evidence type="ECO:0000313" key="5">
    <source>
        <dbReference type="EMBL" id="KXT12441.1"/>
    </source>
</evidence>
<proteinExistence type="predicted"/>
<evidence type="ECO:0000256" key="3">
    <source>
        <dbReference type="SAM" id="MobiDB-lite"/>
    </source>
</evidence>
<gene>
    <name evidence="5" type="ORF">AC579_693</name>
</gene>
<dbReference type="Gene3D" id="3.40.630.30">
    <property type="match status" value="1"/>
</dbReference>